<evidence type="ECO:0000256" key="1">
    <source>
        <dbReference type="ARBA" id="ARBA00023224"/>
    </source>
</evidence>
<dbReference type="PROSITE" id="PS50111">
    <property type="entry name" value="CHEMOTAXIS_TRANSDUC_2"/>
    <property type="match status" value="1"/>
</dbReference>
<dbReference type="SUPFAM" id="SSF58104">
    <property type="entry name" value="Methyl-accepting chemotaxis protein (MCP) signaling domain"/>
    <property type="match status" value="1"/>
</dbReference>
<dbReference type="AlphaFoldDB" id="A0A5D6W3D3"/>
<dbReference type="Proteomes" id="UP000323646">
    <property type="component" value="Unassembled WGS sequence"/>
</dbReference>
<comment type="similarity">
    <text evidence="2">Belongs to the methyl-accepting chemotaxis (MCP) protein family.</text>
</comment>
<comment type="caution">
    <text evidence="8">The sequence shown here is derived from an EMBL/GenBank/DDBJ whole genome shotgun (WGS) entry which is preliminary data.</text>
</comment>
<dbReference type="SMART" id="SM00283">
    <property type="entry name" value="MA"/>
    <property type="match status" value="1"/>
</dbReference>
<dbReference type="Pfam" id="PF00672">
    <property type="entry name" value="HAMP"/>
    <property type="match status" value="1"/>
</dbReference>
<evidence type="ECO:0000259" key="6">
    <source>
        <dbReference type="PROSITE" id="PS50111"/>
    </source>
</evidence>
<dbReference type="CDD" id="cd06225">
    <property type="entry name" value="HAMP"/>
    <property type="match status" value="1"/>
</dbReference>
<keyword evidence="5" id="KW-1133">Transmembrane helix</keyword>
<keyword evidence="4" id="KW-0175">Coiled coil</keyword>
<dbReference type="OrthoDB" id="1673153at2"/>
<dbReference type="SMART" id="SM00304">
    <property type="entry name" value="HAMP"/>
    <property type="match status" value="1"/>
</dbReference>
<feature type="coiled-coil region" evidence="4">
    <location>
        <begin position="538"/>
        <end position="565"/>
    </location>
</feature>
<name>A0A5D6W3D3_9FIRM</name>
<evidence type="ECO:0000256" key="5">
    <source>
        <dbReference type="SAM" id="Phobius"/>
    </source>
</evidence>
<dbReference type="EMBL" id="VTOY01000007">
    <property type="protein sequence ID" value="TYZ21922.1"/>
    <property type="molecule type" value="Genomic_DNA"/>
</dbReference>
<evidence type="ECO:0000259" key="7">
    <source>
        <dbReference type="PROSITE" id="PS50885"/>
    </source>
</evidence>
<dbReference type="PANTHER" id="PTHR32089:SF112">
    <property type="entry name" value="LYSOZYME-LIKE PROTEIN-RELATED"/>
    <property type="match status" value="1"/>
</dbReference>
<keyword evidence="1 3" id="KW-0807">Transducer</keyword>
<organism evidence="8 9">
    <name type="scientific">Selenomonas ruminis</name>
    <dbReference type="NCBI Taxonomy" id="2593411"/>
    <lineage>
        <taxon>Bacteria</taxon>
        <taxon>Bacillati</taxon>
        <taxon>Bacillota</taxon>
        <taxon>Negativicutes</taxon>
        <taxon>Selenomonadales</taxon>
        <taxon>Selenomonadaceae</taxon>
        <taxon>Selenomonas</taxon>
    </lineage>
</organism>
<dbReference type="CDD" id="cd11386">
    <property type="entry name" value="MCP_signal"/>
    <property type="match status" value="1"/>
</dbReference>
<evidence type="ECO:0000256" key="4">
    <source>
        <dbReference type="SAM" id="Coils"/>
    </source>
</evidence>
<gene>
    <name evidence="8" type="ORF">FZ040_09030</name>
</gene>
<keyword evidence="9" id="KW-1185">Reference proteome</keyword>
<evidence type="ECO:0000313" key="8">
    <source>
        <dbReference type="EMBL" id="TYZ21922.1"/>
    </source>
</evidence>
<dbReference type="GO" id="GO:0016020">
    <property type="term" value="C:membrane"/>
    <property type="evidence" value="ECO:0007669"/>
    <property type="project" value="InterPro"/>
</dbReference>
<dbReference type="Pfam" id="PF00015">
    <property type="entry name" value="MCPsignal"/>
    <property type="match status" value="1"/>
</dbReference>
<sequence>MGNVDKLTIRQKLFFVFGVLIAIFFANGLYTGYSLNSINSGALRIATEHLSSVLAGVESSRTLADYRQGEYAVVTATTLPNRIHAAQETLKKADQLDIAFDTIEPAVAPDVRDDFNNMRGTWEKYKQNTKEIIKLSKDGKKDEAIKLLDQSNGQYADMTNKLNRVVDSSKDFIHKESAEASKKYEQTKWTLIVCILFVVLLSGFMAFYLSSSIMKSIQYLMAVSKEVAAGNLTVEAVAKTQDEFGQLTAAYGDTIKNLRALIKNIQQTSDEVSTFANQLTENASQSAQATQQVAVSITNVAGNTSVQGESVSKSLADIQEMSDSLHGFQDKASSSADAARNVEGIAAEGKNAIAGAVDQMAEIADSVTDSAEVIKKLAERSEEIGQISVTISGIAEQTNLLSLNAAIEAARAGDAGRGFAVVADEVRKLAEESNTAAQKISELITTIQKDTEQAVMRMQKGTEDVKSGREVVSKAGSAFESISTAVSNLTKHADDILMEARKSTAKAEELVGVMEGINKSGHDVASETQSVSAATEEQSAAMDEVANASRNLASLAEELSESAAKFKI</sequence>
<accession>A0A5D6W3D3</accession>
<dbReference type="InterPro" id="IPR003660">
    <property type="entry name" value="HAMP_dom"/>
</dbReference>
<protein>
    <submittedName>
        <fullName evidence="8">Methyl-accepting chemotaxis protein</fullName>
    </submittedName>
</protein>
<evidence type="ECO:0000256" key="2">
    <source>
        <dbReference type="ARBA" id="ARBA00029447"/>
    </source>
</evidence>
<feature type="transmembrane region" description="Helical" evidence="5">
    <location>
        <begin position="12"/>
        <end position="30"/>
    </location>
</feature>
<evidence type="ECO:0000256" key="3">
    <source>
        <dbReference type="PROSITE-ProRule" id="PRU00284"/>
    </source>
</evidence>
<keyword evidence="5" id="KW-0812">Transmembrane</keyword>
<proteinExistence type="inferred from homology"/>
<evidence type="ECO:0000313" key="9">
    <source>
        <dbReference type="Proteomes" id="UP000323646"/>
    </source>
</evidence>
<dbReference type="PROSITE" id="PS50885">
    <property type="entry name" value="HAMP"/>
    <property type="match status" value="1"/>
</dbReference>
<dbReference type="PANTHER" id="PTHR32089">
    <property type="entry name" value="METHYL-ACCEPTING CHEMOTAXIS PROTEIN MCPB"/>
    <property type="match status" value="1"/>
</dbReference>
<dbReference type="Gene3D" id="1.10.287.950">
    <property type="entry name" value="Methyl-accepting chemotaxis protein"/>
    <property type="match status" value="1"/>
</dbReference>
<feature type="domain" description="HAMP" evidence="7">
    <location>
        <begin position="211"/>
        <end position="263"/>
    </location>
</feature>
<dbReference type="GO" id="GO:0007165">
    <property type="term" value="P:signal transduction"/>
    <property type="evidence" value="ECO:0007669"/>
    <property type="project" value="UniProtKB-KW"/>
</dbReference>
<feature type="transmembrane region" description="Helical" evidence="5">
    <location>
        <begin position="189"/>
        <end position="209"/>
    </location>
</feature>
<dbReference type="Pfam" id="PF12729">
    <property type="entry name" value="4HB_MCP_1"/>
    <property type="match status" value="1"/>
</dbReference>
<dbReference type="InterPro" id="IPR024478">
    <property type="entry name" value="HlyB_4HB_MCP"/>
</dbReference>
<keyword evidence="5" id="KW-0472">Membrane</keyword>
<dbReference type="InterPro" id="IPR004089">
    <property type="entry name" value="MCPsignal_dom"/>
</dbReference>
<dbReference type="Gene3D" id="6.10.340.10">
    <property type="match status" value="1"/>
</dbReference>
<feature type="domain" description="Methyl-accepting transducer" evidence="6">
    <location>
        <begin position="282"/>
        <end position="553"/>
    </location>
</feature>
<reference evidence="8 9" key="1">
    <citation type="submission" date="2019-08" db="EMBL/GenBank/DDBJ databases">
        <title>Selenomonas sp. mPRGC5 and Selenomonas sp. mPRGC8 isolated from ruminal fluid of dairy goat (Capra hircus).</title>
        <authorList>
            <person name="Poothong S."/>
            <person name="Nuengjamnong C."/>
            <person name="Tanasupawat S."/>
        </authorList>
    </citation>
    <scope>NUCLEOTIDE SEQUENCE [LARGE SCALE GENOMIC DNA]</scope>
    <source>
        <strain evidence="9">mPRGC5</strain>
    </source>
</reference>